<protein>
    <submittedName>
        <fullName evidence="2">Uncharacterized protein</fullName>
    </submittedName>
</protein>
<feature type="region of interest" description="Disordered" evidence="1">
    <location>
        <begin position="106"/>
        <end position="156"/>
    </location>
</feature>
<organism evidence="2 3">
    <name type="scientific">Chaetomium strumarium</name>
    <dbReference type="NCBI Taxonomy" id="1170767"/>
    <lineage>
        <taxon>Eukaryota</taxon>
        <taxon>Fungi</taxon>
        <taxon>Dikarya</taxon>
        <taxon>Ascomycota</taxon>
        <taxon>Pezizomycotina</taxon>
        <taxon>Sordariomycetes</taxon>
        <taxon>Sordariomycetidae</taxon>
        <taxon>Sordariales</taxon>
        <taxon>Chaetomiaceae</taxon>
        <taxon>Chaetomium</taxon>
    </lineage>
</organism>
<feature type="region of interest" description="Disordered" evidence="1">
    <location>
        <begin position="173"/>
        <end position="258"/>
    </location>
</feature>
<dbReference type="Proteomes" id="UP001273166">
    <property type="component" value="Unassembled WGS sequence"/>
</dbReference>
<evidence type="ECO:0000313" key="2">
    <source>
        <dbReference type="EMBL" id="KAK3303768.1"/>
    </source>
</evidence>
<dbReference type="EMBL" id="JAUDZG010000006">
    <property type="protein sequence ID" value="KAK3303768.1"/>
    <property type="molecule type" value="Genomic_DNA"/>
</dbReference>
<feature type="compositionally biased region" description="Pro residues" evidence="1">
    <location>
        <begin position="185"/>
        <end position="199"/>
    </location>
</feature>
<accession>A0AAJ0LZX7</accession>
<evidence type="ECO:0000313" key="3">
    <source>
        <dbReference type="Proteomes" id="UP001273166"/>
    </source>
</evidence>
<reference evidence="2" key="2">
    <citation type="submission" date="2023-06" db="EMBL/GenBank/DDBJ databases">
        <authorList>
            <consortium name="Lawrence Berkeley National Laboratory"/>
            <person name="Mondo S.J."/>
            <person name="Hensen N."/>
            <person name="Bonometti L."/>
            <person name="Westerberg I."/>
            <person name="Brannstrom I.O."/>
            <person name="Guillou S."/>
            <person name="Cros-Aarteil S."/>
            <person name="Calhoun S."/>
            <person name="Haridas S."/>
            <person name="Kuo A."/>
            <person name="Pangilinan J."/>
            <person name="Riley R."/>
            <person name="Labutti K."/>
            <person name="Andreopoulos B."/>
            <person name="Lipzen A."/>
            <person name="Chen C."/>
            <person name="Yanf M."/>
            <person name="Daum C."/>
            <person name="Ng V."/>
            <person name="Clum A."/>
            <person name="Steindorff A."/>
            <person name="Ohm R."/>
            <person name="Martin F."/>
            <person name="Silar P."/>
            <person name="Natvig D."/>
            <person name="Lalanne C."/>
            <person name="Gautier V."/>
            <person name="Ament-Velasquez S.L."/>
            <person name="Kruys A."/>
            <person name="Hutchinson M.I."/>
            <person name="Powell A.J."/>
            <person name="Barry K."/>
            <person name="Miller A.N."/>
            <person name="Grigoriev I.V."/>
            <person name="Debuchy R."/>
            <person name="Gladieux P."/>
            <person name="Thoren M.H."/>
            <person name="Johannesson H."/>
        </authorList>
    </citation>
    <scope>NUCLEOTIDE SEQUENCE</scope>
    <source>
        <strain evidence="2">CBS 333.67</strain>
    </source>
</reference>
<keyword evidence="3" id="KW-1185">Reference proteome</keyword>
<comment type="caution">
    <text evidence="2">The sequence shown here is derived from an EMBL/GenBank/DDBJ whole genome shotgun (WGS) entry which is preliminary data.</text>
</comment>
<dbReference type="AlphaFoldDB" id="A0AAJ0LZX7"/>
<reference evidence="2" key="1">
    <citation type="journal article" date="2023" name="Mol. Phylogenet. Evol.">
        <title>Genome-scale phylogeny and comparative genomics of the fungal order Sordariales.</title>
        <authorList>
            <person name="Hensen N."/>
            <person name="Bonometti L."/>
            <person name="Westerberg I."/>
            <person name="Brannstrom I.O."/>
            <person name="Guillou S."/>
            <person name="Cros-Aarteil S."/>
            <person name="Calhoun S."/>
            <person name="Haridas S."/>
            <person name="Kuo A."/>
            <person name="Mondo S."/>
            <person name="Pangilinan J."/>
            <person name="Riley R."/>
            <person name="LaButti K."/>
            <person name="Andreopoulos B."/>
            <person name="Lipzen A."/>
            <person name="Chen C."/>
            <person name="Yan M."/>
            <person name="Daum C."/>
            <person name="Ng V."/>
            <person name="Clum A."/>
            <person name="Steindorff A."/>
            <person name="Ohm R.A."/>
            <person name="Martin F."/>
            <person name="Silar P."/>
            <person name="Natvig D.O."/>
            <person name="Lalanne C."/>
            <person name="Gautier V."/>
            <person name="Ament-Velasquez S.L."/>
            <person name="Kruys A."/>
            <person name="Hutchinson M.I."/>
            <person name="Powell A.J."/>
            <person name="Barry K."/>
            <person name="Miller A.N."/>
            <person name="Grigoriev I.V."/>
            <person name="Debuchy R."/>
            <person name="Gladieux P."/>
            <person name="Hiltunen Thoren M."/>
            <person name="Johannesson H."/>
        </authorList>
    </citation>
    <scope>NUCLEOTIDE SEQUENCE</scope>
    <source>
        <strain evidence="2">CBS 333.67</strain>
    </source>
</reference>
<dbReference type="RefSeq" id="XP_062719548.1">
    <property type="nucleotide sequence ID" value="XM_062863612.1"/>
</dbReference>
<evidence type="ECO:0000256" key="1">
    <source>
        <dbReference type="SAM" id="MobiDB-lite"/>
    </source>
</evidence>
<sequence length="273" mass="29823">MSSSHEAPSQLTGYGPWPTDDLPVDEIIATEGACLHPRPPTPVYWKNVSPDFHRRLCWILRLVKNVQEYRCRKYGKEAAEEWRVHHTPPELRQKYRDELEAMIDAANASSSPSPSPCDNPTDEKLLPSQKQAVCSQSSRRLPLATPSTSDANIDVPAAADTALDAFPRRKRRLSTEPPIAAVPQGDPPVSTPGELPGPPPRKRRRVASGNSADGGVTTDMNTDDAEAPGADVDRLAKRRFAKSRETKPAAAAPAEGLTRSARIAALARKNYKV</sequence>
<dbReference type="GeneID" id="87882441"/>
<proteinExistence type="predicted"/>
<name>A0AAJ0LZX7_9PEZI</name>
<feature type="compositionally biased region" description="Polar residues" evidence="1">
    <location>
        <begin position="128"/>
        <end position="151"/>
    </location>
</feature>
<gene>
    <name evidence="2" type="ORF">B0T15DRAFT_283675</name>
</gene>